<gene>
    <name evidence="1" type="ORF">PF327_10665</name>
</gene>
<evidence type="ECO:0000313" key="1">
    <source>
        <dbReference type="EMBL" id="MDM5264656.1"/>
    </source>
</evidence>
<name>A0ABT7QUF3_9BACT</name>
<dbReference type="RefSeq" id="WP_289402552.1">
    <property type="nucleotide sequence ID" value="NZ_JAQIBC010000011.1"/>
</dbReference>
<sequence length="67" mass="7474">MNPVEQDIERRKGEIVAEVNALFHANMKFTDWDVPEADNALAAKLILETMQEALDGLKAKSDAGEFK</sequence>
<keyword evidence="2" id="KW-1185">Reference proteome</keyword>
<organism evidence="1 2">
    <name type="scientific">Sulfurovum xiamenensis</name>
    <dbReference type="NCBI Taxonomy" id="3019066"/>
    <lineage>
        <taxon>Bacteria</taxon>
        <taxon>Pseudomonadati</taxon>
        <taxon>Campylobacterota</taxon>
        <taxon>Epsilonproteobacteria</taxon>
        <taxon>Campylobacterales</taxon>
        <taxon>Sulfurovaceae</taxon>
        <taxon>Sulfurovum</taxon>
    </lineage>
</organism>
<dbReference type="Proteomes" id="UP001169066">
    <property type="component" value="Unassembled WGS sequence"/>
</dbReference>
<protein>
    <submittedName>
        <fullName evidence="1">Uncharacterized protein</fullName>
    </submittedName>
</protein>
<comment type="caution">
    <text evidence="1">The sequence shown here is derived from an EMBL/GenBank/DDBJ whole genome shotgun (WGS) entry which is preliminary data.</text>
</comment>
<dbReference type="EMBL" id="JAQIBC010000011">
    <property type="protein sequence ID" value="MDM5264656.1"/>
    <property type="molecule type" value="Genomic_DNA"/>
</dbReference>
<reference evidence="1" key="1">
    <citation type="submission" date="2023-01" db="EMBL/GenBank/DDBJ databases">
        <title>Sulfurovum sp. XTW-4 genome assembly.</title>
        <authorList>
            <person name="Wang J."/>
        </authorList>
    </citation>
    <scope>NUCLEOTIDE SEQUENCE</scope>
    <source>
        <strain evidence="1">XTW-4</strain>
    </source>
</reference>
<accession>A0ABT7QUF3</accession>
<evidence type="ECO:0000313" key="2">
    <source>
        <dbReference type="Proteomes" id="UP001169066"/>
    </source>
</evidence>
<proteinExistence type="predicted"/>